<accession>A0A1X6N5M6</accession>
<dbReference type="Proteomes" id="UP000194127">
    <property type="component" value="Unassembled WGS sequence"/>
</dbReference>
<dbReference type="GO" id="GO:1990189">
    <property type="term" value="F:protein N-terminal-serine acetyltransferase activity"/>
    <property type="evidence" value="ECO:0007669"/>
    <property type="project" value="TreeGrafter"/>
</dbReference>
<reference evidence="2 3" key="1">
    <citation type="submission" date="2017-04" db="EMBL/GenBank/DDBJ databases">
        <title>Genome Sequence of the Model Brown-Rot Fungus Postia placenta SB12.</title>
        <authorList>
            <consortium name="DOE Joint Genome Institute"/>
            <person name="Gaskell J."/>
            <person name="Kersten P."/>
            <person name="Larrondo L.F."/>
            <person name="Canessa P."/>
            <person name="Martinez D."/>
            <person name="Hibbett D."/>
            <person name="Schmoll M."/>
            <person name="Kubicek C.P."/>
            <person name="Martinez A.T."/>
            <person name="Yadav J."/>
            <person name="Master E."/>
            <person name="Magnuson J.K."/>
            <person name="James T."/>
            <person name="Yaver D."/>
            <person name="Berka R."/>
            <person name="Labutti K."/>
            <person name="Lipzen A."/>
            <person name="Aerts A."/>
            <person name="Barry K."/>
            <person name="Henrissat B."/>
            <person name="Blanchette R."/>
            <person name="Grigoriev I."/>
            <person name="Cullen D."/>
        </authorList>
    </citation>
    <scope>NUCLEOTIDE SEQUENCE [LARGE SCALE GENOMIC DNA]</scope>
    <source>
        <strain evidence="2 3">MAD-698-R-SB12</strain>
    </source>
</reference>
<dbReference type="InterPro" id="IPR000182">
    <property type="entry name" value="GNAT_dom"/>
</dbReference>
<dbReference type="RefSeq" id="XP_024340614.1">
    <property type="nucleotide sequence ID" value="XM_024477501.1"/>
</dbReference>
<proteinExistence type="predicted"/>
<organism evidence="2 3">
    <name type="scientific">Postia placenta MAD-698-R-SB12</name>
    <dbReference type="NCBI Taxonomy" id="670580"/>
    <lineage>
        <taxon>Eukaryota</taxon>
        <taxon>Fungi</taxon>
        <taxon>Dikarya</taxon>
        <taxon>Basidiomycota</taxon>
        <taxon>Agaricomycotina</taxon>
        <taxon>Agaricomycetes</taxon>
        <taxon>Polyporales</taxon>
        <taxon>Adustoporiaceae</taxon>
        <taxon>Rhodonia</taxon>
    </lineage>
</organism>
<dbReference type="AlphaFoldDB" id="A0A1X6N5M6"/>
<dbReference type="GO" id="GO:0008999">
    <property type="term" value="F:protein-N-terminal-alanine acetyltransferase activity"/>
    <property type="evidence" value="ECO:0007669"/>
    <property type="project" value="TreeGrafter"/>
</dbReference>
<evidence type="ECO:0000259" key="1">
    <source>
        <dbReference type="PROSITE" id="PS51186"/>
    </source>
</evidence>
<dbReference type="InterPro" id="IPR016181">
    <property type="entry name" value="Acyl_CoA_acyltransferase"/>
</dbReference>
<dbReference type="PANTHER" id="PTHR43441:SF5">
    <property type="entry name" value="FAMILY ACETYLTRANSFERASE, PUTATIVE-RELATED"/>
    <property type="match status" value="1"/>
</dbReference>
<dbReference type="Pfam" id="PF13302">
    <property type="entry name" value="Acetyltransf_3"/>
    <property type="match status" value="1"/>
</dbReference>
<dbReference type="SUPFAM" id="SSF55729">
    <property type="entry name" value="Acyl-CoA N-acyltransferases (Nat)"/>
    <property type="match status" value="1"/>
</dbReference>
<evidence type="ECO:0000313" key="2">
    <source>
        <dbReference type="EMBL" id="OSX63820.1"/>
    </source>
</evidence>
<sequence length="201" mass="22509">MPPVFVNSYSLPTPQNVDPFAILTSTEPYDINFAFPLHPVSLSSPRIHLTRSRLVFAVMDRTQSHIIPSESEDRADEMHETLAGMIAIGYTSTKHLRADIGLIMVLPAFQRTHVARTATALLLRYCLELPTASPPGLGLRRMSWVAHPKNVPSIRLAQRLGFMEEAQLKAWFALPEDGAEDKGGYAVRRRDRQDHEKIVVG</sequence>
<protein>
    <recommendedName>
        <fullName evidence="1">N-acetyltransferase domain-containing protein</fullName>
    </recommendedName>
</protein>
<dbReference type="InterPro" id="IPR051908">
    <property type="entry name" value="Ribosomal_N-acetyltransferase"/>
</dbReference>
<gene>
    <name evidence="2" type="ORF">POSPLADRAFT_1039195</name>
</gene>
<dbReference type="OrthoDB" id="41238at2759"/>
<keyword evidence="3" id="KW-1185">Reference proteome</keyword>
<evidence type="ECO:0000313" key="3">
    <source>
        <dbReference type="Proteomes" id="UP000194127"/>
    </source>
</evidence>
<dbReference type="EMBL" id="KZ110594">
    <property type="protein sequence ID" value="OSX63820.1"/>
    <property type="molecule type" value="Genomic_DNA"/>
</dbReference>
<dbReference type="GeneID" id="36322451"/>
<feature type="domain" description="N-acetyltransferase" evidence="1">
    <location>
        <begin position="21"/>
        <end position="191"/>
    </location>
</feature>
<name>A0A1X6N5M6_9APHY</name>
<dbReference type="PROSITE" id="PS51186">
    <property type="entry name" value="GNAT"/>
    <property type="match status" value="1"/>
</dbReference>
<dbReference type="Gene3D" id="3.40.630.30">
    <property type="match status" value="1"/>
</dbReference>
<dbReference type="PANTHER" id="PTHR43441">
    <property type="entry name" value="RIBOSOMAL-PROTEIN-SERINE ACETYLTRANSFERASE"/>
    <property type="match status" value="1"/>
</dbReference>